<evidence type="ECO:0000313" key="2">
    <source>
        <dbReference type="Proteomes" id="UP000229749"/>
    </source>
</evidence>
<dbReference type="EMBL" id="PFWS01000023">
    <property type="protein sequence ID" value="PJA47403.1"/>
    <property type="molecule type" value="Genomic_DNA"/>
</dbReference>
<protein>
    <submittedName>
        <fullName evidence="1">Uncharacterized protein</fullName>
    </submittedName>
</protein>
<evidence type="ECO:0000313" key="1">
    <source>
        <dbReference type="EMBL" id="PJA47403.1"/>
    </source>
</evidence>
<accession>A0A2M7XHQ0</accession>
<sequence>MKNADNHKPLLFINLLLMETPKVSWYHKLLHECRAMIDRLQLNEQDAELFQSFVTRVAKDQYKIGNSSGIRWAFRKQKENESGAPI</sequence>
<dbReference type="AlphaFoldDB" id="A0A2M7XHQ0"/>
<name>A0A2M7XHQ0_9BACT</name>
<comment type="caution">
    <text evidence="1">The sequence shown here is derived from an EMBL/GenBank/DDBJ whole genome shotgun (WGS) entry which is preliminary data.</text>
</comment>
<organism evidence="1 2">
    <name type="scientific">Candidatus Uhrbacteria bacterium CG_4_9_14_3_um_filter_36_7</name>
    <dbReference type="NCBI Taxonomy" id="1975033"/>
    <lineage>
        <taxon>Bacteria</taxon>
        <taxon>Candidatus Uhriibacteriota</taxon>
    </lineage>
</organism>
<reference evidence="2" key="1">
    <citation type="submission" date="2017-09" db="EMBL/GenBank/DDBJ databases">
        <title>Depth-based differentiation of microbial function through sediment-hosted aquifers and enrichment of novel symbionts in the deep terrestrial subsurface.</title>
        <authorList>
            <person name="Probst A.J."/>
            <person name="Ladd B."/>
            <person name="Jarett J.K."/>
            <person name="Geller-Mcgrath D.E."/>
            <person name="Sieber C.M.K."/>
            <person name="Emerson J.B."/>
            <person name="Anantharaman K."/>
            <person name="Thomas B.C."/>
            <person name="Malmstrom R."/>
            <person name="Stieglmeier M."/>
            <person name="Klingl A."/>
            <person name="Woyke T."/>
            <person name="Ryan C.M."/>
            <person name="Banfield J.F."/>
        </authorList>
    </citation>
    <scope>NUCLEOTIDE SEQUENCE [LARGE SCALE GENOMIC DNA]</scope>
</reference>
<dbReference type="Proteomes" id="UP000229749">
    <property type="component" value="Unassembled WGS sequence"/>
</dbReference>
<proteinExistence type="predicted"/>
<gene>
    <name evidence="1" type="ORF">CO172_01620</name>
</gene>